<gene>
    <name evidence="1" type="ORF">FIBSPDRAFT_913910</name>
</gene>
<reference evidence="1 2" key="1">
    <citation type="journal article" date="2016" name="Mol. Biol. Evol.">
        <title>Comparative Genomics of Early-Diverging Mushroom-Forming Fungi Provides Insights into the Origins of Lignocellulose Decay Capabilities.</title>
        <authorList>
            <person name="Nagy L.G."/>
            <person name="Riley R."/>
            <person name="Tritt A."/>
            <person name="Adam C."/>
            <person name="Daum C."/>
            <person name="Floudas D."/>
            <person name="Sun H."/>
            <person name="Yadav J.S."/>
            <person name="Pangilinan J."/>
            <person name="Larsson K.H."/>
            <person name="Matsuura K."/>
            <person name="Barry K."/>
            <person name="Labutti K."/>
            <person name="Kuo R."/>
            <person name="Ohm R.A."/>
            <person name="Bhattacharya S.S."/>
            <person name="Shirouzu T."/>
            <person name="Yoshinaga Y."/>
            <person name="Martin F.M."/>
            <person name="Grigoriev I.V."/>
            <person name="Hibbett D.S."/>
        </authorList>
    </citation>
    <scope>NUCLEOTIDE SEQUENCE [LARGE SCALE GENOMIC DNA]</scope>
    <source>
        <strain evidence="1 2">CBS 109695</strain>
    </source>
</reference>
<dbReference type="STRING" id="436010.A0A165Z2T5"/>
<keyword evidence="2" id="KW-1185">Reference proteome</keyword>
<dbReference type="OrthoDB" id="1750432at2759"/>
<dbReference type="CDD" id="cd00303">
    <property type="entry name" value="retropepsin_like"/>
    <property type="match status" value="1"/>
</dbReference>
<name>A0A165Z2T5_9AGAM</name>
<proteinExistence type="predicted"/>
<dbReference type="AlphaFoldDB" id="A0A165Z2T5"/>
<dbReference type="Pfam" id="PF08284">
    <property type="entry name" value="RVP_2"/>
    <property type="match status" value="1"/>
</dbReference>
<sequence length="233" mass="27162">MVSINGQNCRALADTGSLGDFMSTTLTGQFKLKYENLDKPLILQLAVSGSQSTVNRCTTVKFEYQEISEQRPFNIINIDSYNLILRTPWLYQHRVSVRFRSVAMFLYPLKGAQLLTLQRRYAELRLEQIAELRKRLVDYATEICKEAKDTPLPLFREINHTIPLIDENKCYVWRPVKWPKAMKPLWREKCDDYLATGRWQFQSRTNTVPMLMLKKLSKDNILRLRTAAVIAIA</sequence>
<protein>
    <submittedName>
        <fullName evidence="1">Uncharacterized protein</fullName>
    </submittedName>
</protein>
<dbReference type="InterPro" id="IPR021109">
    <property type="entry name" value="Peptidase_aspartic_dom_sf"/>
</dbReference>
<organism evidence="1 2">
    <name type="scientific">Athelia psychrophila</name>
    <dbReference type="NCBI Taxonomy" id="1759441"/>
    <lineage>
        <taxon>Eukaryota</taxon>
        <taxon>Fungi</taxon>
        <taxon>Dikarya</taxon>
        <taxon>Basidiomycota</taxon>
        <taxon>Agaricomycotina</taxon>
        <taxon>Agaricomycetes</taxon>
        <taxon>Agaricomycetidae</taxon>
        <taxon>Atheliales</taxon>
        <taxon>Atheliaceae</taxon>
        <taxon>Athelia</taxon>
    </lineage>
</organism>
<dbReference type="EMBL" id="KV417685">
    <property type="protein sequence ID" value="KZP10171.1"/>
    <property type="molecule type" value="Genomic_DNA"/>
</dbReference>
<accession>A0A165Z2T5</accession>
<evidence type="ECO:0000313" key="2">
    <source>
        <dbReference type="Proteomes" id="UP000076532"/>
    </source>
</evidence>
<dbReference type="Gene3D" id="2.40.70.10">
    <property type="entry name" value="Acid Proteases"/>
    <property type="match status" value="1"/>
</dbReference>
<dbReference type="Proteomes" id="UP000076532">
    <property type="component" value="Unassembled WGS sequence"/>
</dbReference>
<evidence type="ECO:0000313" key="1">
    <source>
        <dbReference type="EMBL" id="KZP10171.1"/>
    </source>
</evidence>